<evidence type="ECO:0008006" key="4">
    <source>
        <dbReference type="Google" id="ProtNLM"/>
    </source>
</evidence>
<dbReference type="AlphaFoldDB" id="F0R4A4"/>
<dbReference type="EMBL" id="CP002530">
    <property type="protein sequence ID" value="ADY37724.1"/>
    <property type="molecule type" value="Genomic_DNA"/>
</dbReference>
<gene>
    <name evidence="2" type="ordered locus">Bacsa_3197</name>
</gene>
<keyword evidence="3" id="KW-1185">Reference proteome</keyword>
<feature type="transmembrane region" description="Helical" evidence="1">
    <location>
        <begin position="27"/>
        <end position="53"/>
    </location>
</feature>
<dbReference type="KEGG" id="bsa:Bacsa_3197"/>
<keyword evidence="1" id="KW-0812">Transmembrane</keyword>
<dbReference type="Proteomes" id="UP000007486">
    <property type="component" value="Chromosome"/>
</dbReference>
<reference evidence="2 3" key="1">
    <citation type="journal article" date="2011" name="Stand. Genomic Sci.">
        <title>Complete genome sequence of Bacteroides salanitronis type strain (BL78).</title>
        <authorList>
            <person name="Gronow S."/>
            <person name="Held B."/>
            <person name="Lucas S."/>
            <person name="Lapidus A."/>
            <person name="Del Rio T.G."/>
            <person name="Nolan M."/>
            <person name="Tice H."/>
            <person name="Deshpande S."/>
            <person name="Cheng J.F."/>
            <person name="Pitluck S."/>
            <person name="Liolios K."/>
            <person name="Pagani I."/>
            <person name="Ivanova N."/>
            <person name="Mavromatis K."/>
            <person name="Pati A."/>
            <person name="Tapia R."/>
            <person name="Han C."/>
            <person name="Goodwin L."/>
            <person name="Chen A."/>
            <person name="Palaniappan K."/>
            <person name="Land M."/>
            <person name="Hauser L."/>
            <person name="Chang Y.J."/>
            <person name="Jeffries C.D."/>
            <person name="Brambilla E.M."/>
            <person name="Rohde M."/>
            <person name="Goker M."/>
            <person name="Detter J.C."/>
            <person name="Woyke T."/>
            <person name="Bristow J."/>
            <person name="Markowitz V."/>
            <person name="Hugenholtz P."/>
            <person name="Kyrpides N.C."/>
            <person name="Klenk H.P."/>
            <person name="Eisen J.A."/>
        </authorList>
    </citation>
    <scope>NUCLEOTIDE SEQUENCE [LARGE SCALE GENOMIC DNA]</scope>
    <source>
        <strain evidence="2 3">DSM 18170</strain>
    </source>
</reference>
<evidence type="ECO:0000313" key="2">
    <source>
        <dbReference type="EMBL" id="ADY37724.1"/>
    </source>
</evidence>
<name>F0R4A4_PHOSB</name>
<protein>
    <recommendedName>
        <fullName evidence="4">Transmembrane protein</fullName>
    </recommendedName>
</protein>
<feature type="transmembrane region" description="Helical" evidence="1">
    <location>
        <begin position="59"/>
        <end position="80"/>
    </location>
</feature>
<dbReference type="HOGENOM" id="CLU_163834_0_0_10"/>
<keyword evidence="1" id="KW-0472">Membrane</keyword>
<evidence type="ECO:0000313" key="3">
    <source>
        <dbReference type="Proteomes" id="UP000007486"/>
    </source>
</evidence>
<feature type="transmembrane region" description="Helical" evidence="1">
    <location>
        <begin position="101"/>
        <end position="121"/>
    </location>
</feature>
<keyword evidence="1" id="KW-1133">Transmembrane helix</keyword>
<organism evidence="2 3">
    <name type="scientific">Phocaeicola salanitronis (strain DSM 18170 / JCM 13657 / CCUG 60908 / BL78)</name>
    <name type="common">Bacteroides salanitronis</name>
    <dbReference type="NCBI Taxonomy" id="667015"/>
    <lineage>
        <taxon>Bacteria</taxon>
        <taxon>Pseudomonadati</taxon>
        <taxon>Bacteroidota</taxon>
        <taxon>Bacteroidia</taxon>
        <taxon>Bacteroidales</taxon>
        <taxon>Bacteroidaceae</taxon>
        <taxon>Phocaeicola</taxon>
    </lineage>
</organism>
<accession>F0R4A4</accession>
<dbReference type="STRING" id="667015.Bacsa_3197"/>
<proteinExistence type="predicted"/>
<evidence type="ECO:0000256" key="1">
    <source>
        <dbReference type="SAM" id="Phobius"/>
    </source>
</evidence>
<dbReference type="eggNOG" id="ENOG5032PY7">
    <property type="taxonomic scope" value="Bacteria"/>
</dbReference>
<sequence>MNIVHRVLGYLWYKTERLTRWMDTSMYSWNVPSVLSLVFLLYGVDIASIYWATTSTNPAPFILLALLAYPVVWIILYAYYHYKRRYLKIRQDKSYEKYSSIWAILFLLFPYVFLIIFALWLQ</sequence>